<dbReference type="EMBL" id="QFFJ01000001">
    <property type="protein sequence ID" value="RBL93854.1"/>
    <property type="molecule type" value="Genomic_DNA"/>
</dbReference>
<feature type="transmembrane region" description="Helical" evidence="1">
    <location>
        <begin position="141"/>
        <end position="161"/>
    </location>
</feature>
<keyword evidence="1" id="KW-0472">Membrane</keyword>
<evidence type="ECO:0000313" key="2">
    <source>
        <dbReference type="EMBL" id="RBL93854.1"/>
    </source>
</evidence>
<feature type="transmembrane region" description="Helical" evidence="1">
    <location>
        <begin position="23"/>
        <end position="41"/>
    </location>
</feature>
<gene>
    <name evidence="2" type="ORF">DF182_15285</name>
</gene>
<keyword evidence="3" id="KW-1185">Reference proteome</keyword>
<accession>A0A365Y788</accession>
<evidence type="ECO:0008006" key="4">
    <source>
        <dbReference type="Google" id="ProtNLM"/>
    </source>
</evidence>
<comment type="caution">
    <text evidence="2">The sequence shown here is derived from an EMBL/GenBank/DDBJ whole genome shotgun (WGS) entry which is preliminary data.</text>
</comment>
<reference evidence="2 3" key="1">
    <citation type="submission" date="2018-05" db="EMBL/GenBank/DDBJ databases">
        <title>Chitinophaga sp. K3CV102501T nov., isolated from isolated from a monsoon evergreen broad-leaved forest soil.</title>
        <authorList>
            <person name="Lv Y."/>
        </authorList>
    </citation>
    <scope>NUCLEOTIDE SEQUENCE [LARGE SCALE GENOMIC DNA]</scope>
    <source>
        <strain evidence="2 3">GDMCC 1.1325</strain>
    </source>
</reference>
<name>A0A365Y788_9BACT</name>
<feature type="transmembrane region" description="Helical" evidence="1">
    <location>
        <begin position="109"/>
        <end position="129"/>
    </location>
</feature>
<protein>
    <recommendedName>
        <fullName evidence="4">Beta-carotene 15,15'-monooxygenase</fullName>
    </recommendedName>
</protein>
<dbReference type="Proteomes" id="UP000253410">
    <property type="component" value="Unassembled WGS sequence"/>
</dbReference>
<keyword evidence="1" id="KW-1133">Transmembrane helix</keyword>
<evidence type="ECO:0000313" key="3">
    <source>
        <dbReference type="Proteomes" id="UP000253410"/>
    </source>
</evidence>
<keyword evidence="1" id="KW-0812">Transmembrane</keyword>
<proteinExistence type="predicted"/>
<dbReference type="AlphaFoldDB" id="A0A365Y788"/>
<organism evidence="2 3">
    <name type="scientific">Chitinophaga flava</name>
    <dbReference type="NCBI Taxonomy" id="2259036"/>
    <lineage>
        <taxon>Bacteria</taxon>
        <taxon>Pseudomonadati</taxon>
        <taxon>Bacteroidota</taxon>
        <taxon>Chitinophagia</taxon>
        <taxon>Chitinophagales</taxon>
        <taxon>Chitinophagaceae</taxon>
        <taxon>Chitinophaga</taxon>
    </lineage>
</organism>
<sequence>MLKLLSLLLTGHGHRLTDNVLSGLMADLLLLRVIIMIHGTVKHYRMLRESRPCEDFPELLLPALQQVITNGKISRMLATESTLMYYAFFKWKKEENAPVTSWYARKGLAAVYGIFIFLFLLEMAGMGLLVSRLHYPVLDRILLAAGAYSIVFLVAHLKAVLSRPVQVDATGIYLRYGIVSSVYIPFAQMAAIHDYRKAKPDSHTVHFSLLKAFEPCNLLLELKQPLSLHLLFKHKPAVRQIAFRLDDAEGFRRMLDQQLTS</sequence>
<feature type="transmembrane region" description="Helical" evidence="1">
    <location>
        <begin position="173"/>
        <end position="192"/>
    </location>
</feature>
<evidence type="ECO:0000256" key="1">
    <source>
        <dbReference type="SAM" id="Phobius"/>
    </source>
</evidence>